<comment type="subcellular location">
    <subcellularLocation>
        <location evidence="1">Secreted</location>
    </subcellularLocation>
</comment>
<evidence type="ECO:0000256" key="9">
    <source>
        <dbReference type="SAM" id="SignalP"/>
    </source>
</evidence>
<dbReference type="PROSITE" id="PS00999">
    <property type="entry name" value="SSI"/>
    <property type="match status" value="1"/>
</dbReference>
<keyword evidence="7" id="KW-1015">Disulfide bond</keyword>
<feature type="chain" id="PRO_5047105604" evidence="9">
    <location>
        <begin position="30"/>
        <end position="130"/>
    </location>
</feature>
<feature type="signal peptide" evidence="9">
    <location>
        <begin position="1"/>
        <end position="29"/>
    </location>
</feature>
<dbReference type="RefSeq" id="WP_345002374.1">
    <property type="nucleotide sequence ID" value="NZ_BAAAXV010000011.1"/>
</dbReference>
<dbReference type="InterPro" id="IPR023549">
    <property type="entry name" value="Subtilisin_inhibitor"/>
</dbReference>
<keyword evidence="12" id="KW-1185">Reference proteome</keyword>
<dbReference type="EMBL" id="JBHMBW010000004">
    <property type="protein sequence ID" value="MFB9623098.1"/>
    <property type="molecule type" value="Genomic_DNA"/>
</dbReference>
<gene>
    <name evidence="11" type="ORF">ACFFSA_08390</name>
</gene>
<proteinExistence type="inferred from homology"/>
<dbReference type="Gene3D" id="3.30.350.10">
    <property type="entry name" value="Subtilisin inhibitor-like"/>
    <property type="match status" value="1"/>
</dbReference>
<organism evidence="11 12">
    <name type="scientific">Nonomuraea helvata</name>
    <dbReference type="NCBI Taxonomy" id="37484"/>
    <lineage>
        <taxon>Bacteria</taxon>
        <taxon>Bacillati</taxon>
        <taxon>Actinomycetota</taxon>
        <taxon>Actinomycetes</taxon>
        <taxon>Streptosporangiales</taxon>
        <taxon>Streptosporangiaceae</taxon>
        <taxon>Nonomuraea</taxon>
    </lineage>
</organism>
<evidence type="ECO:0000256" key="8">
    <source>
        <dbReference type="RuleBase" id="RU003471"/>
    </source>
</evidence>
<evidence type="ECO:0000256" key="1">
    <source>
        <dbReference type="ARBA" id="ARBA00004613"/>
    </source>
</evidence>
<accession>A0ABV5RUU9</accession>
<keyword evidence="9" id="KW-0732">Signal</keyword>
<comment type="caution">
    <text evidence="11">The sequence shown here is derived from an EMBL/GenBank/DDBJ whole genome shotgun (WGS) entry which is preliminary data.</text>
</comment>
<evidence type="ECO:0000256" key="2">
    <source>
        <dbReference type="ARBA" id="ARBA00010472"/>
    </source>
</evidence>
<dbReference type="InterPro" id="IPR020054">
    <property type="entry name" value="Prot_inh_SSI_I16_CS"/>
</dbReference>
<comment type="subunit">
    <text evidence="3">Homodimer.</text>
</comment>
<evidence type="ECO:0000256" key="3">
    <source>
        <dbReference type="ARBA" id="ARBA00011738"/>
    </source>
</evidence>
<dbReference type="PRINTS" id="PR00294">
    <property type="entry name" value="SSBTLNINHBTR"/>
</dbReference>
<evidence type="ECO:0000259" key="10">
    <source>
        <dbReference type="Pfam" id="PF00720"/>
    </source>
</evidence>
<evidence type="ECO:0000313" key="12">
    <source>
        <dbReference type="Proteomes" id="UP001589532"/>
    </source>
</evidence>
<evidence type="ECO:0000256" key="7">
    <source>
        <dbReference type="ARBA" id="ARBA00023157"/>
    </source>
</evidence>
<dbReference type="InterPro" id="IPR036819">
    <property type="entry name" value="Subtilisin_inhibitor-like_sf"/>
</dbReference>
<dbReference type="Pfam" id="PF00720">
    <property type="entry name" value="SSI"/>
    <property type="match status" value="1"/>
</dbReference>
<dbReference type="Proteomes" id="UP001589532">
    <property type="component" value="Unassembled WGS sequence"/>
</dbReference>
<dbReference type="InterPro" id="IPR000691">
    <property type="entry name" value="Prot_inh_I16_SSI"/>
</dbReference>
<keyword evidence="5 8" id="KW-0646">Protease inhibitor</keyword>
<evidence type="ECO:0000256" key="6">
    <source>
        <dbReference type="ARBA" id="ARBA00022900"/>
    </source>
</evidence>
<evidence type="ECO:0000313" key="11">
    <source>
        <dbReference type="EMBL" id="MFB9623098.1"/>
    </source>
</evidence>
<evidence type="ECO:0000256" key="4">
    <source>
        <dbReference type="ARBA" id="ARBA00022525"/>
    </source>
</evidence>
<keyword evidence="4" id="KW-0964">Secreted</keyword>
<feature type="domain" description="Subtilisin inhibitor" evidence="10">
    <location>
        <begin position="49"/>
        <end position="118"/>
    </location>
</feature>
<keyword evidence="6 8" id="KW-0722">Serine protease inhibitor</keyword>
<sequence>MSLVLTAARGLAVLGLCATPFLAPPPATADDDEPGAELFITVRPASGGEYARTLTCDPDGGLHPRPVEACDALREVDGHVEDLDVDPGPCPMIWDPVTVDIAGHWHGEDVSFHRQFSNSCVAERKLGPLV</sequence>
<reference evidence="11 12" key="1">
    <citation type="submission" date="2024-09" db="EMBL/GenBank/DDBJ databases">
        <authorList>
            <person name="Sun Q."/>
            <person name="Mori K."/>
        </authorList>
    </citation>
    <scope>NUCLEOTIDE SEQUENCE [LARGE SCALE GENOMIC DNA]</scope>
    <source>
        <strain evidence="11 12">JCM 3143</strain>
    </source>
</reference>
<comment type="similarity">
    <text evidence="2 8">Belongs to the protease inhibitor I16 (SSI) family.</text>
</comment>
<protein>
    <submittedName>
        <fullName evidence="11">SSI family serine proteinase inhibitor</fullName>
    </submittedName>
</protein>
<name>A0ABV5RUU9_9ACTN</name>
<evidence type="ECO:0000256" key="5">
    <source>
        <dbReference type="ARBA" id="ARBA00022690"/>
    </source>
</evidence>
<dbReference type="SUPFAM" id="SSF55399">
    <property type="entry name" value="Subtilisin inhibitor"/>
    <property type="match status" value="1"/>
</dbReference>